<keyword evidence="5" id="KW-0276">Fatty acid metabolism</keyword>
<comment type="subcellular location">
    <subcellularLocation>
        <location evidence="1">Peroxisome</location>
    </subcellularLocation>
</comment>
<accession>A0A3B3HAD6</accession>
<organism evidence="21 22">
    <name type="scientific">Oryzias latipes</name>
    <name type="common">Japanese rice fish</name>
    <name type="synonym">Japanese killifish</name>
    <dbReference type="NCBI Taxonomy" id="8090"/>
    <lineage>
        <taxon>Eukaryota</taxon>
        <taxon>Metazoa</taxon>
        <taxon>Chordata</taxon>
        <taxon>Craniata</taxon>
        <taxon>Vertebrata</taxon>
        <taxon>Euteleostomi</taxon>
        <taxon>Actinopterygii</taxon>
        <taxon>Neopterygii</taxon>
        <taxon>Teleostei</taxon>
        <taxon>Neoteleostei</taxon>
        <taxon>Acanthomorphata</taxon>
        <taxon>Ovalentaria</taxon>
        <taxon>Atherinomorphae</taxon>
        <taxon>Beloniformes</taxon>
        <taxon>Adrianichthyidae</taxon>
        <taxon>Oryziinae</taxon>
        <taxon>Oryzias</taxon>
    </lineage>
</organism>
<dbReference type="InParanoid" id="A0A3B3HAD6"/>
<reference evidence="21" key="3">
    <citation type="submission" date="2025-09" db="UniProtKB">
        <authorList>
            <consortium name="Ensembl"/>
        </authorList>
    </citation>
    <scope>IDENTIFICATION</scope>
    <source>
        <strain evidence="21">Hd-rR</strain>
    </source>
</reference>
<dbReference type="Pfam" id="PF13561">
    <property type="entry name" value="adh_short_C2"/>
    <property type="match status" value="1"/>
</dbReference>
<keyword evidence="4" id="KW-0597">Phosphoprotein</keyword>
<keyword evidence="3" id="KW-0444">Lipid biosynthesis</keyword>
<evidence type="ECO:0000256" key="11">
    <source>
        <dbReference type="ARBA" id="ARBA00037124"/>
    </source>
</evidence>
<dbReference type="GO" id="GO:0033306">
    <property type="term" value="P:phytol metabolic process"/>
    <property type="evidence" value="ECO:0000318"/>
    <property type="project" value="GO_Central"/>
</dbReference>
<dbReference type="Ensembl" id="ENSORLT00000040331.1">
    <property type="protein sequence ID" value="ENSORLP00000028198.1"/>
    <property type="gene ID" value="ENSORLG00000011446.2"/>
</dbReference>
<evidence type="ECO:0000256" key="8">
    <source>
        <dbReference type="ARBA" id="ARBA00023098"/>
    </source>
</evidence>
<evidence type="ECO:0000256" key="5">
    <source>
        <dbReference type="ARBA" id="ARBA00022832"/>
    </source>
</evidence>
<dbReference type="InterPro" id="IPR002347">
    <property type="entry name" value="SDR_fam"/>
</dbReference>
<keyword evidence="22" id="KW-1185">Reference proteome</keyword>
<evidence type="ECO:0000256" key="13">
    <source>
        <dbReference type="ARBA" id="ARBA00038849"/>
    </source>
</evidence>
<dbReference type="Pfam" id="PF00106">
    <property type="entry name" value="adh_short"/>
    <property type="match status" value="1"/>
</dbReference>
<comment type="catalytic activity">
    <reaction evidence="19">
        <text>(2E)-decenoyl-CoA + NADPH + H(+) = decanoyl-CoA + NADP(+)</text>
        <dbReference type="Rhea" id="RHEA:44960"/>
        <dbReference type="ChEBI" id="CHEBI:15378"/>
        <dbReference type="ChEBI" id="CHEBI:57783"/>
        <dbReference type="ChEBI" id="CHEBI:58349"/>
        <dbReference type="ChEBI" id="CHEBI:61406"/>
        <dbReference type="ChEBI" id="CHEBI:61430"/>
    </reaction>
    <physiologicalReaction direction="left-to-right" evidence="19">
        <dbReference type="Rhea" id="RHEA:44961"/>
    </physiologicalReaction>
</comment>
<dbReference type="InterPro" id="IPR036291">
    <property type="entry name" value="NAD(P)-bd_dom_sf"/>
</dbReference>
<dbReference type="Gene3D" id="3.40.50.720">
    <property type="entry name" value="NAD(P)-binding Rossmann-like Domain"/>
    <property type="match status" value="1"/>
</dbReference>
<comment type="catalytic activity">
    <reaction evidence="15">
        <text>(2E)-dodecenoyl-CoA + NADPH + H(+) = dodecanoyl-CoA + NADP(+)</text>
        <dbReference type="Rhea" id="RHEA:44964"/>
        <dbReference type="ChEBI" id="CHEBI:15378"/>
        <dbReference type="ChEBI" id="CHEBI:57330"/>
        <dbReference type="ChEBI" id="CHEBI:57375"/>
        <dbReference type="ChEBI" id="CHEBI:57783"/>
        <dbReference type="ChEBI" id="CHEBI:58349"/>
    </reaction>
    <physiologicalReaction direction="left-to-right" evidence="15">
        <dbReference type="Rhea" id="RHEA:44965"/>
    </physiologicalReaction>
</comment>
<comment type="pathway">
    <text evidence="2">Lipid metabolism.</text>
</comment>
<dbReference type="Proteomes" id="UP000001038">
    <property type="component" value="Chromosome 17"/>
</dbReference>
<keyword evidence="7" id="KW-0560">Oxidoreductase</keyword>
<comment type="subunit">
    <text evidence="12">Interacts with PEX5, probably required to target it into peroxisomes.</text>
</comment>
<dbReference type="STRING" id="8090.ENSORLP00000028198"/>
<evidence type="ECO:0000256" key="1">
    <source>
        <dbReference type="ARBA" id="ARBA00004275"/>
    </source>
</evidence>
<dbReference type="SUPFAM" id="SSF51735">
    <property type="entry name" value="NAD(P)-binding Rossmann-fold domains"/>
    <property type="match status" value="1"/>
</dbReference>
<comment type="catalytic activity">
    <reaction evidence="16">
        <text>(2E)-tetradecenoyl-CoA + NADPH + H(+) = tetradecanoyl-CoA + NADP(+)</text>
        <dbReference type="Rhea" id="RHEA:44968"/>
        <dbReference type="ChEBI" id="CHEBI:15378"/>
        <dbReference type="ChEBI" id="CHEBI:57385"/>
        <dbReference type="ChEBI" id="CHEBI:57783"/>
        <dbReference type="ChEBI" id="CHEBI:58349"/>
        <dbReference type="ChEBI" id="CHEBI:61405"/>
    </reaction>
    <physiologicalReaction direction="left-to-right" evidence="16">
        <dbReference type="Rhea" id="RHEA:44969"/>
    </physiologicalReaction>
</comment>
<dbReference type="PRINTS" id="PR00081">
    <property type="entry name" value="GDHRDH"/>
</dbReference>
<evidence type="ECO:0000256" key="9">
    <source>
        <dbReference type="ARBA" id="ARBA00023140"/>
    </source>
</evidence>
<evidence type="ECO:0000256" key="14">
    <source>
        <dbReference type="ARBA" id="ARBA00041063"/>
    </source>
</evidence>
<keyword evidence="6" id="KW-0521">NADP</keyword>
<evidence type="ECO:0000256" key="12">
    <source>
        <dbReference type="ARBA" id="ARBA00038622"/>
    </source>
</evidence>
<evidence type="ECO:0000256" key="20">
    <source>
        <dbReference type="ARBA" id="ARBA00049559"/>
    </source>
</evidence>
<keyword evidence="9" id="KW-0576">Peroxisome</keyword>
<evidence type="ECO:0000256" key="17">
    <source>
        <dbReference type="ARBA" id="ARBA00049108"/>
    </source>
</evidence>
<dbReference type="PANTHER" id="PTHR24317:SF7">
    <property type="entry name" value="PEROXISOMAL TRANS-2-ENOYL-COA REDUCTASE"/>
    <property type="match status" value="1"/>
</dbReference>
<dbReference type="GO" id="GO:0019166">
    <property type="term" value="F:trans-2-enoyl-CoA reductase (NADPH) activity"/>
    <property type="evidence" value="ECO:0000318"/>
    <property type="project" value="GO_Central"/>
</dbReference>
<reference evidence="21 22" key="1">
    <citation type="journal article" date="2007" name="Nature">
        <title>The medaka draft genome and insights into vertebrate genome evolution.</title>
        <authorList>
            <person name="Kasahara M."/>
            <person name="Naruse K."/>
            <person name="Sasaki S."/>
            <person name="Nakatani Y."/>
            <person name="Qu W."/>
            <person name="Ahsan B."/>
            <person name="Yamada T."/>
            <person name="Nagayasu Y."/>
            <person name="Doi K."/>
            <person name="Kasai Y."/>
            <person name="Jindo T."/>
            <person name="Kobayashi D."/>
            <person name="Shimada A."/>
            <person name="Toyoda A."/>
            <person name="Kuroki Y."/>
            <person name="Fujiyama A."/>
            <person name="Sasaki T."/>
            <person name="Shimizu A."/>
            <person name="Asakawa S."/>
            <person name="Shimizu N."/>
            <person name="Hashimoto S."/>
            <person name="Yang J."/>
            <person name="Lee Y."/>
            <person name="Matsushima K."/>
            <person name="Sugano S."/>
            <person name="Sakaizumi M."/>
            <person name="Narita T."/>
            <person name="Ohishi K."/>
            <person name="Haga S."/>
            <person name="Ohta F."/>
            <person name="Nomoto H."/>
            <person name="Nogata K."/>
            <person name="Morishita T."/>
            <person name="Endo T."/>
            <person name="Shin-I T."/>
            <person name="Takeda H."/>
            <person name="Morishita S."/>
            <person name="Kohara Y."/>
        </authorList>
    </citation>
    <scope>NUCLEOTIDE SEQUENCE [LARGE SCALE GENOMIC DNA]</scope>
    <source>
        <strain evidence="21 22">Hd-rR</strain>
    </source>
</reference>
<reference evidence="21" key="2">
    <citation type="submission" date="2025-08" db="UniProtKB">
        <authorList>
            <consortium name="Ensembl"/>
        </authorList>
    </citation>
    <scope>IDENTIFICATION</scope>
    <source>
        <strain evidence="21">Hd-rR</strain>
    </source>
</reference>
<dbReference type="GeneTree" id="ENSGT00940000156882"/>
<comment type="catalytic activity">
    <reaction evidence="17">
        <text>(2E)-hexenoyl-CoA + NADPH + H(+) = hexanoyl-CoA + NADP(+)</text>
        <dbReference type="Rhea" id="RHEA:44956"/>
        <dbReference type="ChEBI" id="CHEBI:15378"/>
        <dbReference type="ChEBI" id="CHEBI:57783"/>
        <dbReference type="ChEBI" id="CHEBI:58349"/>
        <dbReference type="ChEBI" id="CHEBI:62077"/>
        <dbReference type="ChEBI" id="CHEBI:62620"/>
    </reaction>
    <physiologicalReaction direction="left-to-right" evidence="17">
        <dbReference type="Rhea" id="RHEA:44957"/>
    </physiologicalReaction>
</comment>
<dbReference type="GO" id="GO:0005777">
    <property type="term" value="C:peroxisome"/>
    <property type="evidence" value="ECO:0000318"/>
    <property type="project" value="GO_Central"/>
</dbReference>
<keyword evidence="10" id="KW-0275">Fatty acid biosynthesis</keyword>
<dbReference type="AlphaFoldDB" id="A0A3B3HAD6"/>
<evidence type="ECO:0000256" key="4">
    <source>
        <dbReference type="ARBA" id="ARBA00022553"/>
    </source>
</evidence>
<evidence type="ECO:0000313" key="21">
    <source>
        <dbReference type="Ensembl" id="ENSORLP00000028198.1"/>
    </source>
</evidence>
<evidence type="ECO:0000256" key="2">
    <source>
        <dbReference type="ARBA" id="ARBA00005189"/>
    </source>
</evidence>
<dbReference type="GO" id="GO:0006633">
    <property type="term" value="P:fatty acid biosynthetic process"/>
    <property type="evidence" value="ECO:0007669"/>
    <property type="project" value="UniProtKB-KW"/>
</dbReference>
<dbReference type="EC" id="1.3.1.38" evidence="13"/>
<sequence length="347" mass="37623">MAAVSVFKPGLFNQKVAVVTGGGTGIGKAISTELLELGCSVVISSRNAERLQKVAKEMRQKIPASSPASVTPVPCNIRNEEEVNNLVSSVLRQYGRIDYLVNNGGGQFSSPVENMTSKGWKAVIDTNLTGTFHCCKEGKLCTHKSDSVFTALCNLYSPMTSLHSIYEEAWGRHSEYHCRHVEGLPWHGVRTTGNTRFVHNAPLSCVMVFPPADRHTGAARAAVDNLTKSLAIEWASSGVRVNAVAPGTIFSKTAMENYKELGPHLFKTSVPFSPAKRLGVPEEISSVVCFLLSPAASFISGATLKVDAGQSLYRTMWEIPDHQAWPEAPEGENLVALKELLEPQSKL</sequence>
<evidence type="ECO:0000256" key="7">
    <source>
        <dbReference type="ARBA" id="ARBA00023002"/>
    </source>
</evidence>
<protein>
    <recommendedName>
        <fullName evidence="14">Peroxisomal trans-2-enoyl-CoA reductase</fullName>
        <ecNumber evidence="13">1.3.1.38</ecNumber>
    </recommendedName>
</protein>
<comment type="catalytic activity">
    <reaction evidence="20">
        <text>(2E)-octenoyl-CoA + NADPH + H(+) = octanoyl-CoA + NADP(+)</text>
        <dbReference type="Rhea" id="RHEA:44952"/>
        <dbReference type="ChEBI" id="CHEBI:15378"/>
        <dbReference type="ChEBI" id="CHEBI:57386"/>
        <dbReference type="ChEBI" id="CHEBI:57783"/>
        <dbReference type="ChEBI" id="CHEBI:58349"/>
        <dbReference type="ChEBI" id="CHEBI:62242"/>
    </reaction>
    <physiologicalReaction direction="left-to-right" evidence="20">
        <dbReference type="Rhea" id="RHEA:44953"/>
    </physiologicalReaction>
</comment>
<evidence type="ECO:0000313" key="22">
    <source>
        <dbReference type="Proteomes" id="UP000001038"/>
    </source>
</evidence>
<proteinExistence type="predicted"/>
<evidence type="ECO:0000256" key="6">
    <source>
        <dbReference type="ARBA" id="ARBA00022857"/>
    </source>
</evidence>
<evidence type="ECO:0000256" key="15">
    <source>
        <dbReference type="ARBA" id="ARBA00047570"/>
    </source>
</evidence>
<gene>
    <name evidence="21" type="primary">PECR</name>
    <name evidence="21" type="synonym">pecr</name>
</gene>
<comment type="function">
    <text evidence="11">Participates in chain elongation of fatty acids. Catalyzes the reduction of trans-2-enoyl-CoAs of varying chain lengths from 6:1 to 16:1, having maximum activity with 10:1 CoA. Has no 2,4-dienoyl-CoA reductase activity.</text>
</comment>
<evidence type="ECO:0000256" key="19">
    <source>
        <dbReference type="ARBA" id="ARBA00049386"/>
    </source>
</evidence>
<dbReference type="Bgee" id="ENSORLG00000011446">
    <property type="expression patterns" value="Expressed in animal zygote and 14 other cell types or tissues"/>
</dbReference>
<dbReference type="InterPro" id="IPR052388">
    <property type="entry name" value="Peroxisomal_t2-enoyl-CoA_red"/>
</dbReference>
<evidence type="ECO:0000256" key="18">
    <source>
        <dbReference type="ARBA" id="ARBA00049251"/>
    </source>
</evidence>
<dbReference type="PANTHER" id="PTHR24317">
    <property type="entry name" value="PEROXISOMAL TRANS-2-ENOYL-COA REDUCTASE"/>
    <property type="match status" value="1"/>
</dbReference>
<evidence type="ECO:0000256" key="3">
    <source>
        <dbReference type="ARBA" id="ARBA00022516"/>
    </source>
</evidence>
<evidence type="ECO:0000256" key="16">
    <source>
        <dbReference type="ARBA" id="ARBA00048686"/>
    </source>
</evidence>
<keyword evidence="8" id="KW-0443">Lipid metabolism</keyword>
<evidence type="ECO:0000256" key="10">
    <source>
        <dbReference type="ARBA" id="ARBA00023160"/>
    </source>
</evidence>
<comment type="catalytic activity">
    <reaction evidence="18">
        <text>a (2E)-enoyl-CoA + NADPH + H(+) = a 2,3-saturated acyl-CoA + NADP(+)</text>
        <dbReference type="Rhea" id="RHEA:33763"/>
        <dbReference type="ChEBI" id="CHEBI:15378"/>
        <dbReference type="ChEBI" id="CHEBI:57783"/>
        <dbReference type="ChEBI" id="CHEBI:58349"/>
        <dbReference type="ChEBI" id="CHEBI:58856"/>
        <dbReference type="ChEBI" id="CHEBI:65111"/>
        <dbReference type="EC" id="1.3.1.38"/>
    </reaction>
    <physiologicalReaction direction="left-to-right" evidence="18">
        <dbReference type="Rhea" id="RHEA:33764"/>
    </physiologicalReaction>
</comment>
<dbReference type="FunCoup" id="A0A3B3HAD6">
    <property type="interactions" value="91"/>
</dbReference>
<name>A0A3B3HAD6_ORYLA</name>